<feature type="domain" description="6-phosphogluconate dehydrogenase NADP-binding" evidence="1">
    <location>
        <begin position="143"/>
        <end position="249"/>
    </location>
</feature>
<dbReference type="GeneID" id="130467294"/>
<evidence type="ECO:0000313" key="2">
    <source>
        <dbReference type="Proteomes" id="UP000813463"/>
    </source>
</evidence>
<name>A0ABM3R805_SPIOL</name>
<dbReference type="Pfam" id="PF03446">
    <property type="entry name" value="NAD_binding_2"/>
    <property type="match status" value="1"/>
</dbReference>
<dbReference type="RefSeq" id="XP_056691745.1">
    <property type="nucleotide sequence ID" value="XM_056835767.1"/>
</dbReference>
<evidence type="ECO:0000313" key="3">
    <source>
        <dbReference type="RefSeq" id="XP_056691745.1"/>
    </source>
</evidence>
<dbReference type="Gene3D" id="3.40.50.720">
    <property type="entry name" value="NAD(P)-binding Rossmann-like Domain"/>
    <property type="match status" value="1"/>
</dbReference>
<reference evidence="2" key="1">
    <citation type="journal article" date="2021" name="Nat. Commun.">
        <title>Genomic analyses provide insights into spinach domestication and the genetic basis of agronomic traits.</title>
        <authorList>
            <person name="Cai X."/>
            <person name="Sun X."/>
            <person name="Xu C."/>
            <person name="Sun H."/>
            <person name="Wang X."/>
            <person name="Ge C."/>
            <person name="Zhang Z."/>
            <person name="Wang Q."/>
            <person name="Fei Z."/>
            <person name="Jiao C."/>
            <person name="Wang Q."/>
        </authorList>
    </citation>
    <scope>NUCLEOTIDE SEQUENCE [LARGE SCALE GENOMIC DNA]</scope>
    <source>
        <strain evidence="2">cv. Varoflay</strain>
    </source>
</reference>
<accession>A0ABM3R805</accession>
<dbReference type="SUPFAM" id="SSF51735">
    <property type="entry name" value="NAD(P)-binding Rossmann-fold domains"/>
    <property type="match status" value="1"/>
</dbReference>
<dbReference type="InterPro" id="IPR006115">
    <property type="entry name" value="6PGDH_NADP-bd"/>
</dbReference>
<dbReference type="PANTHER" id="PTHR43580:SF9">
    <property type="entry name" value="GLYOXYLATE_SUCCINIC SEMIALDEHYDE REDUCTASE 1"/>
    <property type="match status" value="1"/>
</dbReference>
<dbReference type="Proteomes" id="UP000813463">
    <property type="component" value="Chromosome 2"/>
</dbReference>
<dbReference type="InterPro" id="IPR036291">
    <property type="entry name" value="NAD(P)-bd_dom_sf"/>
</dbReference>
<dbReference type="PANTHER" id="PTHR43580">
    <property type="entry name" value="OXIDOREDUCTASE GLYR1-RELATED"/>
    <property type="match status" value="1"/>
</dbReference>
<organism evidence="2 3">
    <name type="scientific">Spinacia oleracea</name>
    <name type="common">Spinach</name>
    <dbReference type="NCBI Taxonomy" id="3562"/>
    <lineage>
        <taxon>Eukaryota</taxon>
        <taxon>Viridiplantae</taxon>
        <taxon>Streptophyta</taxon>
        <taxon>Embryophyta</taxon>
        <taxon>Tracheophyta</taxon>
        <taxon>Spermatophyta</taxon>
        <taxon>Magnoliopsida</taxon>
        <taxon>eudicotyledons</taxon>
        <taxon>Gunneridae</taxon>
        <taxon>Pentapetalae</taxon>
        <taxon>Caryophyllales</taxon>
        <taxon>Chenopodiaceae</taxon>
        <taxon>Chenopodioideae</taxon>
        <taxon>Anserineae</taxon>
        <taxon>Spinacia</taxon>
    </lineage>
</organism>
<sequence>MPDICHTPQPQVLASNLIGYLTAPSFTSYSPPPATVTEQNLVKLAVVTLPSLLFKNYANHWSQTVVQVALSGQQLMLVRLDTVVAEYSGLLVQPHKAIVGANAFKHESEFTRFVLLATRKILIDAAPLTIENVAYLKPIFLVANCDELVEHGATVGETPTAVVWKCKYTIAMLSDPSAAISVAFDKAGVLEEICNGKGYIDMSTVDADTSVKISEGVTSKGVRFLEGPVSGSKKPAEDGQLIILAAGEKVYTPGNAPYASVEIDVVCEQLAKFLPASISYWPERAWSSCLILKCMRILKLESTNI</sequence>
<keyword evidence="2" id="KW-1185">Reference proteome</keyword>
<proteinExistence type="predicted"/>
<protein>
    <recommendedName>
        <fullName evidence="1">6-phosphogluconate dehydrogenase NADP-binding domain-containing protein</fullName>
    </recommendedName>
</protein>
<evidence type="ECO:0000259" key="1">
    <source>
        <dbReference type="Pfam" id="PF03446"/>
    </source>
</evidence>
<reference evidence="3" key="2">
    <citation type="submission" date="2025-08" db="UniProtKB">
        <authorList>
            <consortium name="RefSeq"/>
        </authorList>
    </citation>
    <scope>IDENTIFICATION</scope>
    <source>
        <tissue evidence="3">Leaf</tissue>
    </source>
</reference>
<gene>
    <name evidence="3" type="primary">LOC130467294</name>
</gene>
<dbReference type="InterPro" id="IPR051265">
    <property type="entry name" value="HIBADH-related_NP60_sf"/>
</dbReference>